<feature type="region of interest" description="Disordered" evidence="1">
    <location>
        <begin position="1"/>
        <end position="21"/>
    </location>
</feature>
<dbReference type="InParanoid" id="H6QP97"/>
<dbReference type="GeneID" id="13541522"/>
<dbReference type="HOGENOM" id="CLU_1769037_0_0_1"/>
<dbReference type="KEGG" id="pgr:PGTG_20666"/>
<dbReference type="EMBL" id="DS178264">
    <property type="protein sequence ID" value="EHS63571.1"/>
    <property type="molecule type" value="Genomic_DNA"/>
</dbReference>
<evidence type="ECO:0000256" key="1">
    <source>
        <dbReference type="SAM" id="MobiDB-lite"/>
    </source>
</evidence>
<feature type="compositionally biased region" description="Polar residues" evidence="1">
    <location>
        <begin position="59"/>
        <end position="70"/>
    </location>
</feature>
<sequence>MSDNHQPELKPGHNPYNKLAATLSKTGALRCKVGRTFTNMTGTNQGTSGPLSKGKGPTCSESPQETTFQPRITDKPATASSSSNWSELKAQQDTDRICLEMASGYPLQISVMRWRIPARPNRYLPEDLDLGADAPVSSESWRASRYL</sequence>
<feature type="compositionally biased region" description="Polar residues" evidence="1">
    <location>
        <begin position="78"/>
        <end position="89"/>
    </location>
</feature>
<evidence type="ECO:0000313" key="2">
    <source>
        <dbReference type="EMBL" id="EHS63571.1"/>
    </source>
</evidence>
<feature type="region of interest" description="Disordered" evidence="1">
    <location>
        <begin position="36"/>
        <end position="90"/>
    </location>
</feature>
<accession>H6QP97</accession>
<dbReference type="OrthoDB" id="10510810at2759"/>
<evidence type="ECO:0000313" key="3">
    <source>
        <dbReference type="Proteomes" id="UP000008783"/>
    </source>
</evidence>
<dbReference type="VEuPathDB" id="FungiDB:PGTG_20666"/>
<dbReference type="AlphaFoldDB" id="H6QP97"/>
<proteinExistence type="predicted"/>
<name>H6QP97_PUCGT</name>
<feature type="compositionally biased region" description="Polar residues" evidence="1">
    <location>
        <begin position="36"/>
        <end position="50"/>
    </location>
</feature>
<feature type="compositionally biased region" description="Basic and acidic residues" evidence="1">
    <location>
        <begin position="1"/>
        <end position="11"/>
    </location>
</feature>
<dbReference type="RefSeq" id="XP_003890632.1">
    <property type="nucleotide sequence ID" value="XM_003890583.1"/>
</dbReference>
<gene>
    <name evidence="2" type="ORF">PGTG_20666</name>
</gene>
<protein>
    <submittedName>
        <fullName evidence="2">Uncharacterized protein</fullName>
    </submittedName>
</protein>
<dbReference type="Proteomes" id="UP000008783">
    <property type="component" value="Unassembled WGS sequence"/>
</dbReference>
<reference evidence="3" key="1">
    <citation type="journal article" date="2011" name="Proc. Natl. Acad. Sci. U.S.A.">
        <title>Obligate biotrophy features unraveled by the genomic analysis of rust fungi.</title>
        <authorList>
            <person name="Duplessis S."/>
            <person name="Cuomo C.A."/>
            <person name="Lin Y.-C."/>
            <person name="Aerts A."/>
            <person name="Tisserant E."/>
            <person name="Veneault-Fourrey C."/>
            <person name="Joly D.L."/>
            <person name="Hacquard S."/>
            <person name="Amselem J."/>
            <person name="Cantarel B.L."/>
            <person name="Chiu R."/>
            <person name="Coutinho P.M."/>
            <person name="Feau N."/>
            <person name="Field M."/>
            <person name="Frey P."/>
            <person name="Gelhaye E."/>
            <person name="Goldberg J."/>
            <person name="Grabherr M.G."/>
            <person name="Kodira C.D."/>
            <person name="Kohler A."/>
            <person name="Kuees U."/>
            <person name="Lindquist E.A."/>
            <person name="Lucas S.M."/>
            <person name="Mago R."/>
            <person name="Mauceli E."/>
            <person name="Morin E."/>
            <person name="Murat C."/>
            <person name="Pangilinan J.L."/>
            <person name="Park R."/>
            <person name="Pearson M."/>
            <person name="Quesneville H."/>
            <person name="Rouhier N."/>
            <person name="Sakthikumar S."/>
            <person name="Salamov A.A."/>
            <person name="Schmutz J."/>
            <person name="Selles B."/>
            <person name="Shapiro H."/>
            <person name="Tanguay P."/>
            <person name="Tuskan G.A."/>
            <person name="Henrissat B."/>
            <person name="Van de Peer Y."/>
            <person name="Rouze P."/>
            <person name="Ellis J.G."/>
            <person name="Dodds P.N."/>
            <person name="Schein J.E."/>
            <person name="Zhong S."/>
            <person name="Hamelin R.C."/>
            <person name="Grigoriev I.V."/>
            <person name="Szabo L.J."/>
            <person name="Martin F."/>
        </authorList>
    </citation>
    <scope>NUCLEOTIDE SEQUENCE [LARGE SCALE GENOMIC DNA]</scope>
    <source>
        <strain evidence="3">CRL 75-36-700-3 / race SCCL</strain>
    </source>
</reference>
<organism evidence="2 3">
    <name type="scientific">Puccinia graminis f. sp. tritici (strain CRL 75-36-700-3 / race SCCL)</name>
    <name type="common">Black stem rust fungus</name>
    <dbReference type="NCBI Taxonomy" id="418459"/>
    <lineage>
        <taxon>Eukaryota</taxon>
        <taxon>Fungi</taxon>
        <taxon>Dikarya</taxon>
        <taxon>Basidiomycota</taxon>
        <taxon>Pucciniomycotina</taxon>
        <taxon>Pucciniomycetes</taxon>
        <taxon>Pucciniales</taxon>
        <taxon>Pucciniaceae</taxon>
        <taxon>Puccinia</taxon>
    </lineage>
</organism>
<keyword evidence="3" id="KW-1185">Reference proteome</keyword>